<dbReference type="STRING" id="641491.DND132_2917"/>
<keyword evidence="3" id="KW-1185">Reference proteome</keyword>
<dbReference type="AlphaFoldDB" id="F0JJM1"/>
<evidence type="ECO:0000313" key="2">
    <source>
        <dbReference type="EMBL" id="EGB16120.1"/>
    </source>
</evidence>
<dbReference type="OrthoDB" id="1092590at2"/>
<dbReference type="RefSeq" id="WP_014323544.1">
    <property type="nucleotide sequence ID" value="NC_016803.1"/>
</dbReference>
<dbReference type="Proteomes" id="UP000007845">
    <property type="component" value="Chromosome"/>
</dbReference>
<gene>
    <name evidence="2" type="ORF">DND132_2917</name>
</gene>
<name>F0JJM1_9BACT</name>
<feature type="signal peptide" evidence="1">
    <location>
        <begin position="1"/>
        <end position="22"/>
    </location>
</feature>
<evidence type="ECO:0000256" key="1">
    <source>
        <dbReference type="SAM" id="SignalP"/>
    </source>
</evidence>
<dbReference type="EMBL" id="CP003220">
    <property type="protein sequence ID" value="EGB16120.1"/>
    <property type="molecule type" value="Genomic_DNA"/>
</dbReference>
<reference evidence="2 3" key="1">
    <citation type="journal article" date="2011" name="J. Bacteriol.">
        <title>Genome sequence of the mercury-methylating strain Desulfovibrio desulfuricans ND132.</title>
        <authorList>
            <person name="Brown S.D."/>
            <person name="Gilmour C.C."/>
            <person name="Kucken A.M."/>
            <person name="Wall J.D."/>
            <person name="Elias D.A."/>
            <person name="Brandt C.C."/>
            <person name="Podar M."/>
            <person name="Chertkov O."/>
            <person name="Held B."/>
            <person name="Bruce D.C."/>
            <person name="Detter J.C."/>
            <person name="Tapia R."/>
            <person name="Han C.S."/>
            <person name="Goodwin L.A."/>
            <person name="Cheng J.F."/>
            <person name="Pitluck S."/>
            <person name="Woyke T."/>
            <person name="Mikhailova N."/>
            <person name="Ivanova N.N."/>
            <person name="Han J."/>
            <person name="Lucas S."/>
            <person name="Lapidus A.L."/>
            <person name="Land M.L."/>
            <person name="Hauser L.J."/>
            <person name="Palumbo A.V."/>
        </authorList>
    </citation>
    <scope>NUCLEOTIDE SEQUENCE [LARGE SCALE GENOMIC DNA]</scope>
    <source>
        <strain evidence="2 3">ND132</strain>
    </source>
</reference>
<protein>
    <submittedName>
        <fullName evidence="2">Uncharacterized protein</fullName>
    </submittedName>
</protein>
<evidence type="ECO:0000313" key="3">
    <source>
        <dbReference type="Proteomes" id="UP000007845"/>
    </source>
</evidence>
<feature type="chain" id="PRO_5003253703" evidence="1">
    <location>
        <begin position="23"/>
        <end position="211"/>
    </location>
</feature>
<organism evidence="2 3">
    <name type="scientific">Pseudodesulfovibrio mercurii</name>
    <dbReference type="NCBI Taxonomy" id="641491"/>
    <lineage>
        <taxon>Bacteria</taxon>
        <taxon>Pseudomonadati</taxon>
        <taxon>Thermodesulfobacteriota</taxon>
        <taxon>Desulfovibrionia</taxon>
        <taxon>Desulfovibrionales</taxon>
        <taxon>Desulfovibrionaceae</taxon>
    </lineage>
</organism>
<proteinExistence type="predicted"/>
<dbReference type="eggNOG" id="ENOG5032UQ2">
    <property type="taxonomic scope" value="Bacteria"/>
</dbReference>
<dbReference type="HOGENOM" id="CLU_1198015_0_0_7"/>
<keyword evidence="1" id="KW-0732">Signal</keyword>
<sequence length="211" mass="22867" precursor="true">MNSVKWCLVVVLSLLFAAPCGAGERVNRSAEDGAKSPRVVMIEQYALSVSMADYGESSGNPVVLLAAAQIMKDAGLGAEADRDAARILESAMRRAGTNLKLRSLITAEMRRQGMRGNVQGPAKNVNRLEPSGAAEHDVRFMAGERAAVYVKSRGGRFKVSVYDENGGLVADRDGVDRECMVQWTPDWDGLFTIKVANREQGAELAYLMLTN</sequence>
<dbReference type="KEGG" id="ddn:DND132_2917"/>
<accession>F0JJM1</accession>